<evidence type="ECO:0000313" key="3">
    <source>
        <dbReference type="Proteomes" id="UP001139089"/>
    </source>
</evidence>
<keyword evidence="3" id="KW-1185">Reference proteome</keyword>
<reference evidence="2" key="1">
    <citation type="submission" date="2021-12" db="EMBL/GenBank/DDBJ databases">
        <authorList>
            <person name="Li Y."/>
        </authorList>
    </citation>
    <scope>NUCLEOTIDE SEQUENCE</scope>
    <source>
        <strain evidence="2">DKSPLA3</strain>
    </source>
</reference>
<feature type="compositionally biased region" description="Basic and acidic residues" evidence="1">
    <location>
        <begin position="182"/>
        <end position="196"/>
    </location>
</feature>
<dbReference type="RefSeq" id="WP_231816143.1">
    <property type="nucleotide sequence ID" value="NZ_JAJOZR010000012.1"/>
</dbReference>
<accession>A0A9X1NVA2</accession>
<dbReference type="AlphaFoldDB" id="A0A9X1NVA2"/>
<sequence length="236" mass="24992">MTDGTYDPALFGAWTAPYAYGVGVYDPGADGLGASGLAPALDGEPFDDAFRLILDRKAAEIPAGEELVDMLNGMTRELREQMQMFQMLRQQTDRRQADAGEEIDRKTAQADAKAAIEAMSLIVRTLEKIDSLQRTLAQDRERRDAEALDDAGYQSLLDKIEALVEQRAVERGRAFETAPARDGGERDTAGDNRARGDGAGGDGGGGHAGAAGAVALAGDDSMPAVCRDGTPLAPYG</sequence>
<evidence type="ECO:0000256" key="1">
    <source>
        <dbReference type="SAM" id="MobiDB-lite"/>
    </source>
</evidence>
<dbReference type="Proteomes" id="UP001139089">
    <property type="component" value="Unassembled WGS sequence"/>
</dbReference>
<name>A0A9X1NVA2_9HYPH</name>
<feature type="region of interest" description="Disordered" evidence="1">
    <location>
        <begin position="174"/>
        <end position="211"/>
    </location>
</feature>
<gene>
    <name evidence="2" type="ORF">LRX75_18530</name>
</gene>
<proteinExistence type="predicted"/>
<dbReference type="EMBL" id="JAJOZR010000012">
    <property type="protein sequence ID" value="MCD7111035.1"/>
    <property type="molecule type" value="Genomic_DNA"/>
</dbReference>
<organism evidence="2 3">
    <name type="scientific">Rhizobium quercicola</name>
    <dbReference type="NCBI Taxonomy" id="2901226"/>
    <lineage>
        <taxon>Bacteria</taxon>
        <taxon>Pseudomonadati</taxon>
        <taxon>Pseudomonadota</taxon>
        <taxon>Alphaproteobacteria</taxon>
        <taxon>Hyphomicrobiales</taxon>
        <taxon>Rhizobiaceae</taxon>
        <taxon>Rhizobium/Agrobacterium group</taxon>
        <taxon>Rhizobium</taxon>
    </lineage>
</organism>
<comment type="caution">
    <text evidence="2">The sequence shown here is derived from an EMBL/GenBank/DDBJ whole genome shotgun (WGS) entry which is preliminary data.</text>
</comment>
<feature type="compositionally biased region" description="Gly residues" evidence="1">
    <location>
        <begin position="197"/>
        <end position="209"/>
    </location>
</feature>
<protein>
    <submittedName>
        <fullName evidence="2">Uncharacterized protein</fullName>
    </submittedName>
</protein>
<evidence type="ECO:0000313" key="2">
    <source>
        <dbReference type="EMBL" id="MCD7111035.1"/>
    </source>
</evidence>